<dbReference type="RefSeq" id="XP_019046052.1">
    <property type="nucleotide sequence ID" value="XM_019191422.1"/>
</dbReference>
<feature type="transmembrane region" description="Helical" evidence="2">
    <location>
        <begin position="75"/>
        <end position="94"/>
    </location>
</feature>
<gene>
    <name evidence="3" type="ORF">I302_04792</name>
    <name evidence="4" type="ORF">I302_105674</name>
</gene>
<dbReference type="Proteomes" id="UP000092730">
    <property type="component" value="Chromosome 4"/>
</dbReference>
<keyword evidence="2" id="KW-0472">Membrane</keyword>
<feature type="transmembrane region" description="Helical" evidence="2">
    <location>
        <begin position="124"/>
        <end position="146"/>
    </location>
</feature>
<dbReference type="OrthoDB" id="2564376at2759"/>
<feature type="compositionally biased region" description="Basic and acidic residues" evidence="1">
    <location>
        <begin position="488"/>
        <end position="498"/>
    </location>
</feature>
<keyword evidence="5" id="KW-1185">Reference proteome</keyword>
<reference evidence="3" key="1">
    <citation type="submission" date="2013-07" db="EMBL/GenBank/DDBJ databases">
        <title>The Genome Sequence of Cryptococcus bestiolae CBS10118.</title>
        <authorList>
            <consortium name="The Broad Institute Genome Sequencing Platform"/>
            <person name="Cuomo C."/>
            <person name="Litvintseva A."/>
            <person name="Chen Y."/>
            <person name="Heitman J."/>
            <person name="Sun S."/>
            <person name="Springer D."/>
            <person name="Dromer F."/>
            <person name="Young S.K."/>
            <person name="Zeng Q."/>
            <person name="Gargeya S."/>
            <person name="Fitzgerald M."/>
            <person name="Abouelleil A."/>
            <person name="Alvarado L."/>
            <person name="Berlin A.M."/>
            <person name="Chapman S.B."/>
            <person name="Dewar J."/>
            <person name="Goldberg J."/>
            <person name="Griggs A."/>
            <person name="Gujja S."/>
            <person name="Hansen M."/>
            <person name="Howarth C."/>
            <person name="Imamovic A."/>
            <person name="Larimer J."/>
            <person name="McCowan C."/>
            <person name="Murphy C."/>
            <person name="Pearson M."/>
            <person name="Priest M."/>
            <person name="Roberts A."/>
            <person name="Saif S."/>
            <person name="Shea T."/>
            <person name="Sykes S."/>
            <person name="Wortman J."/>
            <person name="Nusbaum C."/>
            <person name="Birren B."/>
        </authorList>
    </citation>
    <scope>NUCLEOTIDE SEQUENCE [LARGE SCALE GENOMIC DNA]</scope>
    <source>
        <strain evidence="3">CBS 10118</strain>
    </source>
</reference>
<reference evidence="3" key="3">
    <citation type="submission" date="2014-01" db="EMBL/GenBank/DDBJ databases">
        <title>Evolution of pathogenesis and genome organization in the Tremellales.</title>
        <authorList>
            <person name="Cuomo C."/>
            <person name="Litvintseva A."/>
            <person name="Heitman J."/>
            <person name="Chen Y."/>
            <person name="Sun S."/>
            <person name="Springer D."/>
            <person name="Dromer F."/>
            <person name="Young S."/>
            <person name="Zeng Q."/>
            <person name="Chapman S."/>
            <person name="Gujja S."/>
            <person name="Saif S."/>
            <person name="Birren B."/>
        </authorList>
    </citation>
    <scope>NUCLEOTIDE SEQUENCE</scope>
    <source>
        <strain evidence="3">CBS 10118</strain>
    </source>
</reference>
<proteinExistence type="predicted"/>
<sequence length="614" mass="67549">MFSSTLSRSTLRYILLTTHGIFSIILLILGGLTYAKRSFIPSLMSAIAVDLYIPTSIYIALREPSNGFLTVGKEVGYLLAQGLLLLVLGIISALSTKEEICTSIAAEPGYFGYSTKPFRCDEKLALSILSFFHLLVILSWLALLFISVHKYRGHKKPNEMDGFEIPVHHFLKYGKPSSTAGFDEEHDSTPIESLTKRAPFSPFSPGTAKTEEEGSILTPTSALKSERHTSEPWRISSLPLPDLKFHFDSARNSAKSTASNAGGGFGFSFSNPVGGGNKKSSTTISPTLESARNSVKSWKRDDDLESMRRDHKRIESWRISPIPLPDLNLGFDTKSTKTHHDKDKDRSSVKSGLSGLTLEDARNSIQSIKSTGARDSLKSQVSIKPVEKAYHKAETLDVPSLRGREPQNTYRSTFQFRPELVESHRDSIETLQRDPRKVESWRISPIPLPNIRMSFDHQKKEARVVPALTTHDNENVNDEAQLHVPGSELDRDRVRGSEDSTPSGDLGLGGLGVGVNPSTGILNKRLSNVRNSTNSGFSLQHARQSVRSQIGEVLETQVDIDGSSVNSKEGNGYGQANRQSMWGDSYSSLGFGKSTFSVNFDGGSKRDSGVEERG</sequence>
<feature type="compositionally biased region" description="Polar residues" evidence="1">
    <location>
        <begin position="278"/>
        <end position="296"/>
    </location>
</feature>
<keyword evidence="2" id="KW-0812">Transmembrane</keyword>
<feature type="region of interest" description="Disordered" evidence="1">
    <location>
        <begin position="330"/>
        <end position="355"/>
    </location>
</feature>
<evidence type="ECO:0000313" key="4">
    <source>
        <dbReference type="EMBL" id="WVW83653.1"/>
    </source>
</evidence>
<feature type="region of interest" description="Disordered" evidence="1">
    <location>
        <begin position="271"/>
        <end position="307"/>
    </location>
</feature>
<feature type="transmembrane region" description="Helical" evidence="2">
    <location>
        <begin position="39"/>
        <end position="60"/>
    </location>
</feature>
<feature type="region of interest" description="Disordered" evidence="1">
    <location>
        <begin position="469"/>
        <end position="512"/>
    </location>
</feature>
<evidence type="ECO:0000256" key="1">
    <source>
        <dbReference type="SAM" id="MobiDB-lite"/>
    </source>
</evidence>
<feature type="compositionally biased region" description="Basic and acidic residues" evidence="1">
    <location>
        <begin position="298"/>
        <end position="307"/>
    </location>
</feature>
<dbReference type="EMBL" id="KI894021">
    <property type="protein sequence ID" value="OCF24982.1"/>
    <property type="molecule type" value="Genomic_DNA"/>
</dbReference>
<evidence type="ECO:0000313" key="3">
    <source>
        <dbReference type="EMBL" id="OCF24982.1"/>
    </source>
</evidence>
<reference evidence="4" key="2">
    <citation type="submission" date="2013-07" db="EMBL/GenBank/DDBJ databases">
        <authorList>
            <consortium name="The Broad Institute Genome Sequencing Platform"/>
            <person name="Cuomo C."/>
            <person name="Litvintseva A."/>
            <person name="Chen Y."/>
            <person name="Heitman J."/>
            <person name="Sun S."/>
            <person name="Springer D."/>
            <person name="Dromer F."/>
            <person name="Young S.K."/>
            <person name="Zeng Q."/>
            <person name="Gargeya S."/>
            <person name="Fitzgerald M."/>
            <person name="Abouelleil A."/>
            <person name="Alvarado L."/>
            <person name="Berlin A.M."/>
            <person name="Chapman S.B."/>
            <person name="Dewar J."/>
            <person name="Goldberg J."/>
            <person name="Griggs A."/>
            <person name="Gujja S."/>
            <person name="Hansen M."/>
            <person name="Howarth C."/>
            <person name="Imamovic A."/>
            <person name="Larimer J."/>
            <person name="McCowan C."/>
            <person name="Murphy C."/>
            <person name="Pearson M."/>
            <person name="Priest M."/>
            <person name="Roberts A."/>
            <person name="Saif S."/>
            <person name="Shea T."/>
            <person name="Sykes S."/>
            <person name="Wortman J."/>
            <person name="Nusbaum C."/>
            <person name="Birren B."/>
        </authorList>
    </citation>
    <scope>NUCLEOTIDE SEQUENCE</scope>
    <source>
        <strain evidence="4">CBS 10118</strain>
    </source>
</reference>
<keyword evidence="2" id="KW-1133">Transmembrane helix</keyword>
<name>A0A1B9G1T0_9TREE</name>
<dbReference type="AlphaFoldDB" id="A0A1B9G1T0"/>
<dbReference type="KEGG" id="kbi:30209191"/>
<evidence type="ECO:0000256" key="2">
    <source>
        <dbReference type="SAM" id="Phobius"/>
    </source>
</evidence>
<feature type="compositionally biased region" description="Basic and acidic residues" evidence="1">
    <location>
        <begin position="334"/>
        <end position="348"/>
    </location>
</feature>
<dbReference type="GeneID" id="30209191"/>
<protein>
    <submittedName>
        <fullName evidence="3">Uncharacterized protein</fullName>
    </submittedName>
</protein>
<dbReference type="VEuPathDB" id="FungiDB:I302_04792"/>
<accession>A0A1B9G1T0</accession>
<feature type="transmembrane region" description="Helical" evidence="2">
    <location>
        <begin position="12"/>
        <end position="32"/>
    </location>
</feature>
<dbReference type="EMBL" id="CP144544">
    <property type="protein sequence ID" value="WVW83653.1"/>
    <property type="molecule type" value="Genomic_DNA"/>
</dbReference>
<evidence type="ECO:0000313" key="5">
    <source>
        <dbReference type="Proteomes" id="UP000092730"/>
    </source>
</evidence>
<reference evidence="4" key="4">
    <citation type="submission" date="2024-02" db="EMBL/GenBank/DDBJ databases">
        <title>Comparative genomics of Cryptococcus and Kwoniella reveals pathogenesis evolution and contrasting modes of karyotype evolution via chromosome fusion or intercentromeric recombination.</title>
        <authorList>
            <person name="Coelho M.A."/>
            <person name="David-Palma M."/>
            <person name="Shea T."/>
            <person name="Bowers K."/>
            <person name="McGinley-Smith S."/>
            <person name="Mohammad A.W."/>
            <person name="Gnirke A."/>
            <person name="Yurkov A.M."/>
            <person name="Nowrousian M."/>
            <person name="Sun S."/>
            <person name="Cuomo C.A."/>
            <person name="Heitman J."/>
        </authorList>
    </citation>
    <scope>NUCLEOTIDE SEQUENCE</scope>
    <source>
        <strain evidence="4">CBS 10118</strain>
    </source>
</reference>
<organism evidence="3">
    <name type="scientific">Kwoniella bestiolae CBS 10118</name>
    <dbReference type="NCBI Taxonomy" id="1296100"/>
    <lineage>
        <taxon>Eukaryota</taxon>
        <taxon>Fungi</taxon>
        <taxon>Dikarya</taxon>
        <taxon>Basidiomycota</taxon>
        <taxon>Agaricomycotina</taxon>
        <taxon>Tremellomycetes</taxon>
        <taxon>Tremellales</taxon>
        <taxon>Cryptococcaceae</taxon>
        <taxon>Kwoniella</taxon>
    </lineage>
</organism>